<dbReference type="InterPro" id="IPR013783">
    <property type="entry name" value="Ig-like_fold"/>
</dbReference>
<dbReference type="EMBL" id="CP026262">
    <property type="protein sequence ID" value="AWP19611.1"/>
    <property type="molecule type" value="Genomic_DNA"/>
</dbReference>
<name>A0A2U9CSP2_SCOMX</name>
<gene>
    <name evidence="2" type="ORF">SMAX5B_009699</name>
</gene>
<protein>
    <submittedName>
        <fullName evidence="2">Putative scavenger receptor cysteine-rich type 1 protein M130-like</fullName>
    </submittedName>
</protein>
<feature type="region of interest" description="Disordered" evidence="1">
    <location>
        <begin position="156"/>
        <end position="179"/>
    </location>
</feature>
<sequence length="179" mass="19983">MERWDVGQEIIHEKVVKLHLSVFTDLLVQPNIFVSPIVGVSMAKKKGFHVLLGSSFSVTRSTEPQYQGGSFHLLFTTSDTAQNYTLPAVDHSAHFLFSAARSAHRGDYTRVYHVYIFTYNFSSESRPLHLIVSASVTELIIRCTAGSDGVDRNPLLPLQGDRHPPSVDSSVRVEQLNSR</sequence>
<reference evidence="2 3" key="1">
    <citation type="submission" date="2017-12" db="EMBL/GenBank/DDBJ databases">
        <title>Integrating genomic resources of turbot (Scophthalmus maximus) in depth evaluation of genetic and physical mapping variation across individuals.</title>
        <authorList>
            <person name="Martinez P."/>
        </authorList>
    </citation>
    <scope>NUCLEOTIDE SEQUENCE [LARGE SCALE GENOMIC DNA]</scope>
</reference>
<keyword evidence="2" id="KW-0675">Receptor</keyword>
<dbReference type="Proteomes" id="UP000246464">
    <property type="component" value="Chromosome 20"/>
</dbReference>
<evidence type="ECO:0000256" key="1">
    <source>
        <dbReference type="SAM" id="MobiDB-lite"/>
    </source>
</evidence>
<evidence type="ECO:0000313" key="2">
    <source>
        <dbReference type="EMBL" id="AWP19611.1"/>
    </source>
</evidence>
<dbReference type="Gene3D" id="2.60.40.10">
    <property type="entry name" value="Immunoglobulins"/>
    <property type="match status" value="1"/>
</dbReference>
<proteinExistence type="predicted"/>
<organism evidence="2 3">
    <name type="scientific">Scophthalmus maximus</name>
    <name type="common">Turbot</name>
    <name type="synonym">Psetta maxima</name>
    <dbReference type="NCBI Taxonomy" id="52904"/>
    <lineage>
        <taxon>Eukaryota</taxon>
        <taxon>Metazoa</taxon>
        <taxon>Chordata</taxon>
        <taxon>Craniata</taxon>
        <taxon>Vertebrata</taxon>
        <taxon>Euteleostomi</taxon>
        <taxon>Actinopterygii</taxon>
        <taxon>Neopterygii</taxon>
        <taxon>Teleostei</taxon>
        <taxon>Neoteleostei</taxon>
        <taxon>Acanthomorphata</taxon>
        <taxon>Carangaria</taxon>
        <taxon>Pleuronectiformes</taxon>
        <taxon>Pleuronectoidei</taxon>
        <taxon>Scophthalmidae</taxon>
        <taxon>Scophthalmus</taxon>
    </lineage>
</organism>
<accession>A0A2U9CSP2</accession>
<evidence type="ECO:0000313" key="3">
    <source>
        <dbReference type="Proteomes" id="UP000246464"/>
    </source>
</evidence>
<dbReference type="AlphaFoldDB" id="A0A2U9CSP2"/>
<keyword evidence="3" id="KW-1185">Reference proteome</keyword>